<dbReference type="Pfam" id="PF13469">
    <property type="entry name" value="Sulfotransfer_3"/>
    <property type="match status" value="1"/>
</dbReference>
<dbReference type="SUPFAM" id="SSF52540">
    <property type="entry name" value="P-loop containing nucleoside triphosphate hydrolases"/>
    <property type="match status" value="1"/>
</dbReference>
<dbReference type="GO" id="GO:0008476">
    <property type="term" value="F:protein-tyrosine sulfotransferase activity"/>
    <property type="evidence" value="ECO:0007669"/>
    <property type="project" value="InterPro"/>
</dbReference>
<evidence type="ECO:0000256" key="1">
    <source>
        <dbReference type="ARBA" id="ARBA00022679"/>
    </source>
</evidence>
<keyword evidence="1 2" id="KW-0808">Transferase</keyword>
<reference evidence="2 3" key="1">
    <citation type="submission" date="2015-10" db="EMBL/GenBank/DDBJ databases">
        <title>Candidatus Desulfofervidus auxilii, a hydrogenotrophic sulfate-reducing bacterium involved in the thermophilic anaerobic oxidation of methane.</title>
        <authorList>
            <person name="Krukenberg V."/>
            <person name="Richter M."/>
            <person name="Wegener G."/>
        </authorList>
    </citation>
    <scope>NUCLEOTIDE SEQUENCE [LARGE SCALE GENOMIC DNA]</scope>
    <source>
        <strain evidence="2 3">HS1</strain>
    </source>
</reference>
<dbReference type="KEGG" id="daw:HS1_001636"/>
<dbReference type="InterPro" id="IPR026634">
    <property type="entry name" value="TPST-like"/>
</dbReference>
<proteinExistence type="predicted"/>
<dbReference type="PANTHER" id="PTHR12788:SF10">
    <property type="entry name" value="PROTEIN-TYROSINE SULFOTRANSFERASE"/>
    <property type="match status" value="1"/>
</dbReference>
<evidence type="ECO:0000313" key="3">
    <source>
        <dbReference type="Proteomes" id="UP000070560"/>
    </source>
</evidence>
<keyword evidence="3" id="KW-1185">Reference proteome</keyword>
<dbReference type="Proteomes" id="UP000070560">
    <property type="component" value="Chromosome"/>
</dbReference>
<gene>
    <name evidence="2" type="ORF">HS1_001636</name>
</gene>
<accession>A0A7U4QL94</accession>
<dbReference type="InterPro" id="IPR027417">
    <property type="entry name" value="P-loop_NTPase"/>
</dbReference>
<dbReference type="Gene3D" id="3.40.50.300">
    <property type="entry name" value="P-loop containing nucleotide triphosphate hydrolases"/>
    <property type="match status" value="1"/>
</dbReference>
<organism evidence="2 3">
    <name type="scientific">Desulfofervidus auxilii</name>
    <dbReference type="NCBI Taxonomy" id="1621989"/>
    <lineage>
        <taxon>Bacteria</taxon>
        <taxon>Pseudomonadati</taxon>
        <taxon>Thermodesulfobacteriota</taxon>
        <taxon>Candidatus Desulfofervidia</taxon>
        <taxon>Candidatus Desulfofervidales</taxon>
        <taxon>Candidatus Desulfofervidaceae</taxon>
        <taxon>Candidatus Desulfofervidus</taxon>
    </lineage>
</organism>
<name>A0A7U4QL94_DESA2</name>
<evidence type="ECO:0000313" key="2">
    <source>
        <dbReference type="EMBL" id="AMM41430.1"/>
    </source>
</evidence>
<dbReference type="OrthoDB" id="3337911at2"/>
<dbReference type="EMBL" id="CP013015">
    <property type="protein sequence ID" value="AMM41430.1"/>
    <property type="molecule type" value="Genomic_DNA"/>
</dbReference>
<dbReference type="AlphaFoldDB" id="A0A7U4QL94"/>
<dbReference type="PANTHER" id="PTHR12788">
    <property type="entry name" value="PROTEIN-TYROSINE SULFOTRANSFERASE 2"/>
    <property type="match status" value="1"/>
</dbReference>
<protein>
    <submittedName>
        <fullName evidence="2">Protein-tyrosine sulfotransferase</fullName>
    </submittedName>
</protein>
<sequence>MDEPIFIVGVPRSGTTLLRMMLNSHSRIAIAPETHFFRLFWANRHKYGDLNKDNNFQKLWNDLTKCKYFGDLKLKNVQEIYEDLFNGKRSYKAIFTKLIKEYAKQHNKTRWGEKTPGHLEYVKTILSFYPHAKMIHIIRDPRDVALSLKKVPWGSRDVFPIARFWKRYINIPKKMKVIHSYSYLEIRYEDLVRSPEETLKVICNFINEKVEKNMFKFYLVSENYLPENEPWKTGCLKPLNSEYIGKWKTKLKEWEVKQIIATCSHEMLEKGYIENEPNFSFTDKLVLKSKNLQSYIKSFIRWIVRRILDN</sequence>
<dbReference type="RefSeq" id="WP_066063694.1">
    <property type="nucleotide sequence ID" value="NZ_CP013015.1"/>
</dbReference>